<evidence type="ECO:0000313" key="1">
    <source>
        <dbReference type="EMBL" id="MBX57372.1"/>
    </source>
</evidence>
<accession>A0A2P2PRL9</accession>
<protein>
    <submittedName>
        <fullName evidence="1">Uncharacterized protein</fullName>
    </submittedName>
</protein>
<name>A0A2P2PRL9_RHIMU</name>
<sequence length="68" mass="7695">MSENERTAAVTASYFTVSSPIVRETRLFFNYHGAVEILTYSSSFSRNSTGNCRFLRILTSTTKHLNVL</sequence>
<proteinExistence type="predicted"/>
<dbReference type="AlphaFoldDB" id="A0A2P2PRL9"/>
<organism evidence="1">
    <name type="scientific">Rhizophora mucronata</name>
    <name type="common">Asiatic mangrove</name>
    <dbReference type="NCBI Taxonomy" id="61149"/>
    <lineage>
        <taxon>Eukaryota</taxon>
        <taxon>Viridiplantae</taxon>
        <taxon>Streptophyta</taxon>
        <taxon>Embryophyta</taxon>
        <taxon>Tracheophyta</taxon>
        <taxon>Spermatophyta</taxon>
        <taxon>Magnoliopsida</taxon>
        <taxon>eudicotyledons</taxon>
        <taxon>Gunneridae</taxon>
        <taxon>Pentapetalae</taxon>
        <taxon>rosids</taxon>
        <taxon>fabids</taxon>
        <taxon>Malpighiales</taxon>
        <taxon>Rhizophoraceae</taxon>
        <taxon>Rhizophora</taxon>
    </lineage>
</organism>
<dbReference type="EMBL" id="GGEC01076888">
    <property type="protein sequence ID" value="MBX57372.1"/>
    <property type="molecule type" value="Transcribed_RNA"/>
</dbReference>
<reference evidence="1" key="1">
    <citation type="submission" date="2018-02" db="EMBL/GenBank/DDBJ databases">
        <title>Rhizophora mucronata_Transcriptome.</title>
        <authorList>
            <person name="Meera S.P."/>
            <person name="Sreeshan A."/>
            <person name="Augustine A."/>
        </authorList>
    </citation>
    <scope>NUCLEOTIDE SEQUENCE</scope>
    <source>
        <tissue evidence="1">Leaf</tissue>
    </source>
</reference>